<evidence type="ECO:0000259" key="11">
    <source>
        <dbReference type="Pfam" id="PF00441"/>
    </source>
</evidence>
<dbReference type="SUPFAM" id="SSF56645">
    <property type="entry name" value="Acyl-CoA dehydrogenase NM domain-like"/>
    <property type="match status" value="1"/>
</dbReference>
<dbReference type="InterPro" id="IPR046373">
    <property type="entry name" value="Acyl-CoA_Oxase/DH_mid-dom_sf"/>
</dbReference>
<organism evidence="15 16">
    <name type="scientific">Hyphococcus flavus</name>
    <dbReference type="NCBI Taxonomy" id="1866326"/>
    <lineage>
        <taxon>Bacteria</taxon>
        <taxon>Pseudomonadati</taxon>
        <taxon>Pseudomonadota</taxon>
        <taxon>Alphaproteobacteria</taxon>
        <taxon>Parvularculales</taxon>
        <taxon>Parvularculaceae</taxon>
        <taxon>Hyphococcus</taxon>
    </lineage>
</organism>
<evidence type="ECO:0000313" key="15">
    <source>
        <dbReference type="EMBL" id="WDI32252.1"/>
    </source>
</evidence>
<evidence type="ECO:0000256" key="8">
    <source>
        <dbReference type="ARBA" id="ARBA00066694"/>
    </source>
</evidence>
<keyword evidence="3 10" id="KW-0285">Flavoprotein</keyword>
<dbReference type="EMBL" id="CP118166">
    <property type="protein sequence ID" value="WDI32252.1"/>
    <property type="molecule type" value="Genomic_DNA"/>
</dbReference>
<dbReference type="Gene3D" id="2.40.110.10">
    <property type="entry name" value="Butyryl-CoA Dehydrogenase, subunit A, domain 2"/>
    <property type="match status" value="1"/>
</dbReference>
<evidence type="ECO:0000256" key="3">
    <source>
        <dbReference type="ARBA" id="ARBA00022630"/>
    </source>
</evidence>
<dbReference type="KEGG" id="hfl:PUV54_03480"/>
<evidence type="ECO:0000256" key="1">
    <source>
        <dbReference type="ARBA" id="ARBA00001974"/>
    </source>
</evidence>
<feature type="domain" description="Acyl-CoA oxidase/dehydrogenase middle" evidence="12">
    <location>
        <begin position="203"/>
        <end position="308"/>
    </location>
</feature>
<evidence type="ECO:0000256" key="2">
    <source>
        <dbReference type="ARBA" id="ARBA00009347"/>
    </source>
</evidence>
<evidence type="ECO:0000256" key="4">
    <source>
        <dbReference type="ARBA" id="ARBA00022827"/>
    </source>
</evidence>
<comment type="catalytic activity">
    <reaction evidence="6">
        <text>3-(methylsulfanyl)propanoyl-CoA + oxidized [electron-transfer flavoprotein] + H(+) = 3-(methylsulfanyl)acryloyl-CoA + reduced [electron-transfer flavoprotein]</text>
        <dbReference type="Rhea" id="RHEA:52612"/>
        <dbReference type="Rhea" id="RHEA-COMP:10685"/>
        <dbReference type="Rhea" id="RHEA-COMP:10686"/>
        <dbReference type="ChEBI" id="CHEBI:15378"/>
        <dbReference type="ChEBI" id="CHEBI:57692"/>
        <dbReference type="ChEBI" id="CHEBI:58307"/>
        <dbReference type="ChEBI" id="CHEBI:82815"/>
        <dbReference type="ChEBI" id="CHEBI:84994"/>
        <dbReference type="EC" id="1.3.99.41"/>
    </reaction>
    <physiologicalReaction direction="left-to-right" evidence="6">
        <dbReference type="Rhea" id="RHEA:52613"/>
    </physiologicalReaction>
</comment>
<dbReference type="InterPro" id="IPR006091">
    <property type="entry name" value="Acyl-CoA_Oxase/DH_mid-dom"/>
</dbReference>
<evidence type="ECO:0000313" key="16">
    <source>
        <dbReference type="Proteomes" id="UP001214043"/>
    </source>
</evidence>
<dbReference type="Gene3D" id="1.20.140.10">
    <property type="entry name" value="Butyryl-CoA Dehydrogenase, subunit A, domain 3"/>
    <property type="match status" value="1"/>
</dbReference>
<dbReference type="PANTHER" id="PTHR42803">
    <property type="entry name" value="ACYL-COA DEHYDROGENASE"/>
    <property type="match status" value="1"/>
</dbReference>
<dbReference type="InterPro" id="IPR009100">
    <property type="entry name" value="AcylCoA_DH/oxidase_NM_dom_sf"/>
</dbReference>
<dbReference type="GO" id="GO:0016627">
    <property type="term" value="F:oxidoreductase activity, acting on the CH-CH group of donors"/>
    <property type="evidence" value="ECO:0007669"/>
    <property type="project" value="InterPro"/>
</dbReference>
<comment type="function">
    <text evidence="7">Involved in the assimilation of dimethylsulphoniopropionate (DMSP), an important compound in the fixation of carbon in marine phytoplankton, by mediating the conversion of 3-(methylthio)propanoyl-CoA (MMPA-CoA) to 3-(methylthio)acryloyl-CoA (MTA-CoA).</text>
</comment>
<dbReference type="RefSeq" id="WP_274494171.1">
    <property type="nucleotide sequence ID" value="NZ_CP118166.1"/>
</dbReference>
<evidence type="ECO:0000256" key="10">
    <source>
        <dbReference type="RuleBase" id="RU362125"/>
    </source>
</evidence>
<dbReference type="InterPro" id="IPR013786">
    <property type="entry name" value="AcylCoA_DH/ox_N"/>
</dbReference>
<proteinExistence type="inferred from homology"/>
<reference evidence="15" key="1">
    <citation type="submission" date="2023-02" db="EMBL/GenBank/DDBJ databases">
        <title>Genome sequence of Hyphococcus flavus.</title>
        <authorList>
            <person name="Rong J.-C."/>
            <person name="Zhao Q."/>
            <person name="Yi M."/>
            <person name="Wu J.-Y."/>
        </authorList>
    </citation>
    <scope>NUCLEOTIDE SEQUENCE</scope>
    <source>
        <strain evidence="15">MCCC 1K03223</strain>
    </source>
</reference>
<gene>
    <name evidence="15" type="ORF">PUV54_03480</name>
</gene>
<evidence type="ECO:0000259" key="13">
    <source>
        <dbReference type="Pfam" id="PF02771"/>
    </source>
</evidence>
<keyword evidence="5 10" id="KW-0560">Oxidoreductase</keyword>
<feature type="domain" description="Acyl-CoA dehydrogenase/oxidase N-terminal" evidence="13">
    <location>
        <begin position="80"/>
        <end position="198"/>
    </location>
</feature>
<name>A0AAE9ZGC8_9PROT</name>
<keyword evidence="4 10" id="KW-0274">FAD</keyword>
<feature type="domain" description="Acetyl-CoA dehydrogenase-like C-terminal" evidence="14">
    <location>
        <begin position="519"/>
        <end position="628"/>
    </location>
</feature>
<dbReference type="InterPro" id="IPR009075">
    <property type="entry name" value="AcylCo_DH/oxidase_C"/>
</dbReference>
<evidence type="ECO:0000256" key="7">
    <source>
        <dbReference type="ARBA" id="ARBA00058683"/>
    </source>
</evidence>
<dbReference type="Pfam" id="PF02770">
    <property type="entry name" value="Acyl-CoA_dh_M"/>
    <property type="match status" value="1"/>
</dbReference>
<dbReference type="PANTHER" id="PTHR42803:SF1">
    <property type="entry name" value="BROAD-SPECIFICITY LINEAR ACYL-COA DEHYDROGENASE FADE5"/>
    <property type="match status" value="1"/>
</dbReference>
<dbReference type="InterPro" id="IPR025878">
    <property type="entry name" value="Acyl-CoA_dh-like_C_dom"/>
</dbReference>
<dbReference type="Pfam" id="PF02771">
    <property type="entry name" value="Acyl-CoA_dh_N"/>
    <property type="match status" value="1"/>
</dbReference>
<dbReference type="InterPro" id="IPR037069">
    <property type="entry name" value="AcylCoA_DH/ox_N_sf"/>
</dbReference>
<dbReference type="EC" id="1.3.99.41" evidence="8"/>
<dbReference type="InterPro" id="IPR052166">
    <property type="entry name" value="Diverse_Acyl-CoA_DH"/>
</dbReference>
<dbReference type="Pfam" id="PF12806">
    <property type="entry name" value="Acyl-CoA_dh_C"/>
    <property type="match status" value="1"/>
</dbReference>
<dbReference type="Gene3D" id="1.10.540.10">
    <property type="entry name" value="Acyl-CoA dehydrogenase/oxidase, N-terminal domain"/>
    <property type="match status" value="1"/>
</dbReference>
<dbReference type="Pfam" id="PF00441">
    <property type="entry name" value="Acyl-CoA_dh_1"/>
    <property type="match status" value="1"/>
</dbReference>
<comment type="similarity">
    <text evidence="2 10">Belongs to the acyl-CoA dehydrogenase family.</text>
</comment>
<evidence type="ECO:0000259" key="12">
    <source>
        <dbReference type="Pfam" id="PF02770"/>
    </source>
</evidence>
<sequence>MRRSEDASRLFDNDKQTVIGTGGRAGFATQERHDFAAIRGPPMTFKTPIRDMRFVLQHAAGFDALEKTGAYPELSDDLLEAILEEMGKYCDQAVAPLNEMSDQNGAKLENGVVRTTPGFKEAYAQYIESGWGSLAFPEEAGGQGLPQALAVALVDALNGACMSFAIGTTLTTGAVKALKAVGTDEQKQLYLEKMVSGEWTGTMNLTEPQAGSDLSAVRTKAEPVGDGRYKISGQKIYITYGDHDMTDNIIHLVLARLPDAPEGTSGISMFIVPKVHVNEDGSLGARNDAHCIKLEEKMGLHGSPTCVMSYGDNGECYGTLLGAENKGLKNMFIMMNSARLDVGVQGVGVAERAYQRALAYALERKQGRAPGVKSGEMVAIYEHQDVRRMLYSMKALVDASRAICYANAVAYDLARTANDEEKRQEAKALEELLTPISKAWSTDRANDVTSLGVQVHGGMGYVEETGAAQHMRDARIAAIYEGTNGIQAMDLVGRKLQGDGGAAARAFVQNVRDEAGILKAAKREDLQHIGQRLNAAVDALDASTDGLLGLAKDDQEAVLAGAVPYLKQFGNVAGGYYLGRAAMAAALSAHEGVGDKDYLESRIAIAKFFADNYLTEAEGLTASVLSGALPRLDPEKLSA</sequence>
<protein>
    <recommendedName>
        <fullName evidence="9">3-methylmercaptopropionyl-CoA dehydrogenase</fullName>
        <ecNumber evidence="8">1.3.99.41</ecNumber>
    </recommendedName>
</protein>
<keyword evidence="16" id="KW-1185">Reference proteome</keyword>
<dbReference type="Proteomes" id="UP001214043">
    <property type="component" value="Chromosome"/>
</dbReference>
<evidence type="ECO:0000256" key="9">
    <source>
        <dbReference type="ARBA" id="ARBA00069043"/>
    </source>
</evidence>
<accession>A0AAE9ZGC8</accession>
<evidence type="ECO:0000259" key="14">
    <source>
        <dbReference type="Pfam" id="PF12806"/>
    </source>
</evidence>
<evidence type="ECO:0000256" key="5">
    <source>
        <dbReference type="ARBA" id="ARBA00023002"/>
    </source>
</evidence>
<dbReference type="InterPro" id="IPR036250">
    <property type="entry name" value="AcylCo_DH-like_C"/>
</dbReference>
<feature type="domain" description="Acyl-CoA dehydrogenase/oxidase C-terminal" evidence="11">
    <location>
        <begin position="325"/>
        <end position="491"/>
    </location>
</feature>
<dbReference type="FunFam" id="2.40.110.10:FF:000031">
    <property type="entry name" value="Acyl-CoA dehydrogenase, putative"/>
    <property type="match status" value="1"/>
</dbReference>
<evidence type="ECO:0000256" key="6">
    <source>
        <dbReference type="ARBA" id="ARBA00051388"/>
    </source>
</evidence>
<comment type="cofactor">
    <cofactor evidence="1 10">
        <name>FAD</name>
        <dbReference type="ChEBI" id="CHEBI:57692"/>
    </cofactor>
</comment>
<dbReference type="GO" id="GO:0050660">
    <property type="term" value="F:flavin adenine dinucleotide binding"/>
    <property type="evidence" value="ECO:0007669"/>
    <property type="project" value="InterPro"/>
</dbReference>
<dbReference type="AlphaFoldDB" id="A0AAE9ZGC8"/>
<dbReference type="SUPFAM" id="SSF47203">
    <property type="entry name" value="Acyl-CoA dehydrogenase C-terminal domain-like"/>
    <property type="match status" value="1"/>
</dbReference>